<proteinExistence type="predicted"/>
<accession>A0A0M6XR93</accession>
<dbReference type="RefSeq" id="WP_055682594.1">
    <property type="nucleotide sequence ID" value="NZ_CXPG01000019.1"/>
</dbReference>
<organism evidence="2 3">
    <name type="scientific">Jannaschia rubra</name>
    <dbReference type="NCBI Taxonomy" id="282197"/>
    <lineage>
        <taxon>Bacteria</taxon>
        <taxon>Pseudomonadati</taxon>
        <taxon>Pseudomonadota</taxon>
        <taxon>Alphaproteobacteria</taxon>
        <taxon>Rhodobacterales</taxon>
        <taxon>Roseobacteraceae</taxon>
        <taxon>Jannaschia</taxon>
    </lineage>
</organism>
<feature type="domain" description="CdiA toxin EC869-like" evidence="1">
    <location>
        <begin position="16"/>
        <end position="103"/>
    </location>
</feature>
<dbReference type="GO" id="GO:0004530">
    <property type="term" value="F:deoxyribonuclease I activity"/>
    <property type="evidence" value="ECO:0007669"/>
    <property type="project" value="InterPro"/>
</dbReference>
<dbReference type="STRING" id="282197.SAMN04488517_11610"/>
<evidence type="ECO:0000259" key="1">
    <source>
        <dbReference type="Pfam" id="PF21111"/>
    </source>
</evidence>
<sequence>MHVRRFTQLTAREAAGTLSAKTLWTTGPSYVRRPSQIFGRLKAYVDQMERFEGSDRRGFPLRPSDIDSREMLLGVPFETTREQVVQITRAIEYAAERGITLTVRLIDG</sequence>
<dbReference type="OrthoDB" id="4446543at2"/>
<dbReference type="AlphaFoldDB" id="A0A0M6XR93"/>
<keyword evidence="3" id="KW-1185">Reference proteome</keyword>
<protein>
    <recommendedName>
        <fullName evidence="1">CdiA toxin EC869-like domain-containing protein</fullName>
    </recommendedName>
</protein>
<gene>
    <name evidence="2" type="ORF">JAN5088_01927</name>
</gene>
<dbReference type="InterPro" id="IPR033799">
    <property type="entry name" value="CdiA_EC869-like"/>
</dbReference>
<evidence type="ECO:0000313" key="2">
    <source>
        <dbReference type="EMBL" id="CTQ33147.1"/>
    </source>
</evidence>
<evidence type="ECO:0000313" key="3">
    <source>
        <dbReference type="Proteomes" id="UP000048908"/>
    </source>
</evidence>
<name>A0A0M6XR93_9RHOB</name>
<dbReference type="Proteomes" id="UP000048908">
    <property type="component" value="Unassembled WGS sequence"/>
</dbReference>
<dbReference type="EMBL" id="CXPG01000019">
    <property type="protein sequence ID" value="CTQ33147.1"/>
    <property type="molecule type" value="Genomic_DNA"/>
</dbReference>
<dbReference type="Gene3D" id="3.40.1350.110">
    <property type="match status" value="1"/>
</dbReference>
<reference evidence="2 3" key="1">
    <citation type="submission" date="2015-07" db="EMBL/GenBank/DDBJ databases">
        <authorList>
            <person name="Noorani M."/>
        </authorList>
    </citation>
    <scope>NUCLEOTIDE SEQUENCE [LARGE SCALE GENOMIC DNA]</scope>
    <source>
        <strain evidence="2 3">CECT 5088</strain>
    </source>
</reference>
<dbReference type="Pfam" id="PF21111">
    <property type="entry name" value="CDI_toxin_EC869_like"/>
    <property type="match status" value="1"/>
</dbReference>